<dbReference type="PANTHER" id="PTHR10635">
    <property type="entry name" value="COATOMER SUBUNIT BETA"/>
    <property type="match status" value="1"/>
</dbReference>
<protein>
    <submittedName>
        <fullName evidence="1">Uncharacterized protein</fullName>
    </submittedName>
</protein>
<name>A0AA38NUQ7_9AGAR</name>
<proteinExistence type="predicted"/>
<dbReference type="EMBL" id="MU808043">
    <property type="protein sequence ID" value="KAJ3830920.1"/>
    <property type="molecule type" value="Genomic_DNA"/>
</dbReference>
<dbReference type="GO" id="GO:0006888">
    <property type="term" value="P:endoplasmic reticulum to Golgi vesicle-mediated transport"/>
    <property type="evidence" value="ECO:0007669"/>
    <property type="project" value="TreeGrafter"/>
</dbReference>
<dbReference type="GO" id="GO:0030126">
    <property type="term" value="C:COPI vesicle coat"/>
    <property type="evidence" value="ECO:0007669"/>
    <property type="project" value="TreeGrafter"/>
</dbReference>
<evidence type="ECO:0000313" key="1">
    <source>
        <dbReference type="EMBL" id="KAJ3830920.1"/>
    </source>
</evidence>
<organism evidence="1 2">
    <name type="scientific">Lentinula raphanica</name>
    <dbReference type="NCBI Taxonomy" id="153919"/>
    <lineage>
        <taxon>Eukaryota</taxon>
        <taxon>Fungi</taxon>
        <taxon>Dikarya</taxon>
        <taxon>Basidiomycota</taxon>
        <taxon>Agaricomycotina</taxon>
        <taxon>Agaricomycetes</taxon>
        <taxon>Agaricomycetidae</taxon>
        <taxon>Agaricales</taxon>
        <taxon>Marasmiineae</taxon>
        <taxon>Omphalotaceae</taxon>
        <taxon>Lentinula</taxon>
    </lineage>
</organism>
<sequence>ELLEPLIPICSAHLKHRHSYGRRNAVFAPFSIYREFELLIQDASELMSTFLAAETDSTCKLGFWEPG</sequence>
<comment type="caution">
    <text evidence="1">The sequence shown here is derived from an EMBL/GenBank/DDBJ whole genome shotgun (WGS) entry which is preliminary data.</text>
</comment>
<dbReference type="AlphaFoldDB" id="A0AA38NUQ7"/>
<dbReference type="InterPro" id="IPR016460">
    <property type="entry name" value="COPB1"/>
</dbReference>
<keyword evidence="2" id="KW-1185">Reference proteome</keyword>
<dbReference type="GO" id="GO:0006886">
    <property type="term" value="P:intracellular protein transport"/>
    <property type="evidence" value="ECO:0007669"/>
    <property type="project" value="InterPro"/>
</dbReference>
<accession>A0AA38NUQ7</accession>
<reference evidence="1" key="1">
    <citation type="submission" date="2022-08" db="EMBL/GenBank/DDBJ databases">
        <authorList>
            <consortium name="DOE Joint Genome Institute"/>
            <person name="Min B."/>
            <person name="Riley R."/>
            <person name="Sierra-Patev S."/>
            <person name="Naranjo-Ortiz M."/>
            <person name="Looney B."/>
            <person name="Konkel Z."/>
            <person name="Slot J.C."/>
            <person name="Sakamoto Y."/>
            <person name="Steenwyk J.L."/>
            <person name="Rokas A."/>
            <person name="Carro J."/>
            <person name="Camarero S."/>
            <person name="Ferreira P."/>
            <person name="Molpeceres G."/>
            <person name="Ruiz-Duenas F.J."/>
            <person name="Serrano A."/>
            <person name="Henrissat B."/>
            <person name="Drula E."/>
            <person name="Hughes K.W."/>
            <person name="Mata J.L."/>
            <person name="Ishikawa N.K."/>
            <person name="Vargas-Isla R."/>
            <person name="Ushijima S."/>
            <person name="Smith C.A."/>
            <person name="Ahrendt S."/>
            <person name="Andreopoulos W."/>
            <person name="He G."/>
            <person name="Labutti K."/>
            <person name="Lipzen A."/>
            <person name="Ng V."/>
            <person name="Sandor L."/>
            <person name="Barry K."/>
            <person name="Martinez A.T."/>
            <person name="Xiao Y."/>
            <person name="Gibbons J.G."/>
            <person name="Terashima K."/>
            <person name="Hibbett D.S."/>
            <person name="Grigoriev I.V."/>
        </authorList>
    </citation>
    <scope>NUCLEOTIDE SEQUENCE</scope>
    <source>
        <strain evidence="1">TFB9207</strain>
    </source>
</reference>
<evidence type="ECO:0000313" key="2">
    <source>
        <dbReference type="Proteomes" id="UP001163846"/>
    </source>
</evidence>
<dbReference type="PANTHER" id="PTHR10635:SF0">
    <property type="entry name" value="COATOMER SUBUNIT BETA"/>
    <property type="match status" value="1"/>
</dbReference>
<dbReference type="Proteomes" id="UP001163846">
    <property type="component" value="Unassembled WGS sequence"/>
</dbReference>
<dbReference type="GO" id="GO:0006891">
    <property type="term" value="P:intra-Golgi vesicle-mediated transport"/>
    <property type="evidence" value="ECO:0007669"/>
    <property type="project" value="TreeGrafter"/>
</dbReference>
<feature type="non-terminal residue" evidence="1">
    <location>
        <position position="1"/>
    </location>
</feature>
<gene>
    <name evidence="1" type="ORF">F5878DRAFT_679989</name>
</gene>